<dbReference type="KEGG" id="cpas:Clopa_3199"/>
<evidence type="ECO:0000256" key="3">
    <source>
        <dbReference type="ARBA" id="ARBA00022723"/>
    </source>
</evidence>
<dbReference type="InterPro" id="IPR036324">
    <property type="entry name" value="Mn/Fe_SOD_N_sf"/>
</dbReference>
<dbReference type="Gene3D" id="3.55.40.20">
    <property type="entry name" value="Iron/manganese superoxide dismutase, C-terminal domain"/>
    <property type="match status" value="1"/>
</dbReference>
<name>R4K4F5_CLOPA</name>
<dbReference type="RefSeq" id="WP_015616300.1">
    <property type="nucleotide sequence ID" value="NC_021182.1"/>
</dbReference>
<dbReference type="SUPFAM" id="SSF46609">
    <property type="entry name" value="Fe,Mn superoxide dismutase (SOD), N-terminal domain"/>
    <property type="match status" value="1"/>
</dbReference>
<dbReference type="GO" id="GO:0046872">
    <property type="term" value="F:metal ion binding"/>
    <property type="evidence" value="ECO:0007669"/>
    <property type="project" value="UniProtKB-KW"/>
</dbReference>
<dbReference type="GO" id="GO:0004784">
    <property type="term" value="F:superoxide dismutase activity"/>
    <property type="evidence" value="ECO:0007669"/>
    <property type="project" value="UniProtKB-EC"/>
</dbReference>
<feature type="binding site" evidence="5">
    <location>
        <position position="76"/>
    </location>
    <ligand>
        <name>Mn(2+)</name>
        <dbReference type="ChEBI" id="CHEBI:29035"/>
    </ligand>
</feature>
<dbReference type="eggNOG" id="COG0605">
    <property type="taxonomic scope" value="Bacteria"/>
</dbReference>
<dbReference type="SUPFAM" id="SSF54719">
    <property type="entry name" value="Fe,Mn superoxide dismutase (SOD), C-terminal domain"/>
    <property type="match status" value="1"/>
</dbReference>
<evidence type="ECO:0000259" key="6">
    <source>
        <dbReference type="Pfam" id="PF02777"/>
    </source>
</evidence>
<dbReference type="InterPro" id="IPR019832">
    <property type="entry name" value="Mn/Fe_SOD_C"/>
</dbReference>
<feature type="binding site" evidence="5">
    <location>
        <position position="161"/>
    </location>
    <ligand>
        <name>Mn(2+)</name>
        <dbReference type="ChEBI" id="CHEBI:29035"/>
    </ligand>
</feature>
<reference evidence="7 8" key="1">
    <citation type="submission" date="2012-01" db="EMBL/GenBank/DDBJ databases">
        <title>Complete sequence of chromosome of Clostridium pasteurianum BC1.</title>
        <authorList>
            <consortium name="US DOE Joint Genome Institute"/>
            <person name="Lucas S."/>
            <person name="Han J."/>
            <person name="Lapidus A."/>
            <person name="Cheng J.-F."/>
            <person name="Goodwin L."/>
            <person name="Pitluck S."/>
            <person name="Peters L."/>
            <person name="Mikhailova N."/>
            <person name="Teshima H."/>
            <person name="Detter J.C."/>
            <person name="Han C."/>
            <person name="Tapia R."/>
            <person name="Land M."/>
            <person name="Hauser L."/>
            <person name="Kyrpides N."/>
            <person name="Ivanova N."/>
            <person name="Pagani I."/>
            <person name="Dunn J."/>
            <person name="Taghavi S."/>
            <person name="Francis A."/>
            <person name="van der Lelie D."/>
            <person name="Woyke T."/>
        </authorList>
    </citation>
    <scope>NUCLEOTIDE SEQUENCE [LARGE SCALE GENOMIC DNA]</scope>
    <source>
        <strain evidence="7 8">BC1</strain>
    </source>
</reference>
<dbReference type="Pfam" id="PF02777">
    <property type="entry name" value="Sod_Fe_C"/>
    <property type="match status" value="1"/>
</dbReference>
<dbReference type="InterPro" id="IPR001189">
    <property type="entry name" value="Mn/Fe_SOD"/>
</dbReference>
<dbReference type="AlphaFoldDB" id="R4K4F5"/>
<organism evidence="7 8">
    <name type="scientific">Clostridium pasteurianum BC1</name>
    <dbReference type="NCBI Taxonomy" id="86416"/>
    <lineage>
        <taxon>Bacteria</taxon>
        <taxon>Bacillati</taxon>
        <taxon>Bacillota</taxon>
        <taxon>Clostridia</taxon>
        <taxon>Eubacteriales</taxon>
        <taxon>Clostridiaceae</taxon>
        <taxon>Clostridium</taxon>
    </lineage>
</organism>
<evidence type="ECO:0000313" key="8">
    <source>
        <dbReference type="Proteomes" id="UP000013523"/>
    </source>
</evidence>
<evidence type="ECO:0000256" key="4">
    <source>
        <dbReference type="ARBA" id="ARBA00023002"/>
    </source>
</evidence>
<keyword evidence="8" id="KW-1185">Reference proteome</keyword>
<dbReference type="STRING" id="86416.Clopa_3199"/>
<dbReference type="Proteomes" id="UP000013523">
    <property type="component" value="Chromosome"/>
</dbReference>
<dbReference type="PATRIC" id="fig|86416.3.peg.3189"/>
<evidence type="ECO:0000313" key="7">
    <source>
        <dbReference type="EMBL" id="AGK98012.1"/>
    </source>
</evidence>
<evidence type="ECO:0000256" key="2">
    <source>
        <dbReference type="ARBA" id="ARBA00012682"/>
    </source>
</evidence>
<evidence type="ECO:0000256" key="1">
    <source>
        <dbReference type="ARBA" id="ARBA00008714"/>
    </source>
</evidence>
<feature type="binding site" evidence="5">
    <location>
        <position position="157"/>
    </location>
    <ligand>
        <name>Mn(2+)</name>
        <dbReference type="ChEBI" id="CHEBI:29035"/>
    </ligand>
</feature>
<gene>
    <name evidence="7" type="ORF">Clopa_3199</name>
</gene>
<dbReference type="EMBL" id="CP003261">
    <property type="protein sequence ID" value="AGK98012.1"/>
    <property type="molecule type" value="Genomic_DNA"/>
</dbReference>
<dbReference type="InterPro" id="IPR036314">
    <property type="entry name" value="SOD_C_sf"/>
</dbReference>
<protein>
    <recommendedName>
        <fullName evidence="2">superoxide dismutase</fullName>
        <ecNumber evidence="2">1.15.1.1</ecNumber>
    </recommendedName>
</protein>
<accession>R4K4F5</accession>
<keyword evidence="4" id="KW-0560">Oxidoreductase</keyword>
<dbReference type="PIRSF" id="PIRSF000349">
    <property type="entry name" value="SODismutase"/>
    <property type="match status" value="1"/>
</dbReference>
<comment type="similarity">
    <text evidence="1">Belongs to the iron/manganese superoxide dismutase family.</text>
</comment>
<feature type="binding site" evidence="5">
    <location>
        <position position="25"/>
    </location>
    <ligand>
        <name>Mn(2+)</name>
        <dbReference type="ChEBI" id="CHEBI:29035"/>
    </ligand>
</feature>
<evidence type="ECO:0000256" key="5">
    <source>
        <dbReference type="PIRSR" id="PIRSR000349-1"/>
    </source>
</evidence>
<dbReference type="InterPro" id="IPR050265">
    <property type="entry name" value="Fe/Mn_Superoxide_Dismutase"/>
</dbReference>
<keyword evidence="3 5" id="KW-0479">Metal-binding</keyword>
<dbReference type="HOGENOM" id="CLU_031625_2_2_9"/>
<dbReference type="EC" id="1.15.1.1" evidence="2"/>
<proteinExistence type="inferred from homology"/>
<sequence length="219" mass="25417">MYNIKPKTFDFKSVNGISAKQLDEHYKLYVGYVNTLNKIWNIPYIPENYTDSNSTYSNMRSLKLGETYSLDGVKLHQLYFQNMTGGNNTPSGPLLNAIIDQFSSYDRFISYLTNVGLSMRGWAILAIDSIDNKFHIIGSDLHDTGAVWLSYPLLVMDVYEHAYFMDFGTDKRKYISTFINNINWGVLNNRFANYVSSLQINNMNANMKRYSPYPFEFHY</sequence>
<dbReference type="PANTHER" id="PTHR11404:SF6">
    <property type="entry name" value="SUPEROXIDE DISMUTASE [MN], MITOCHONDRIAL"/>
    <property type="match status" value="1"/>
</dbReference>
<dbReference type="OrthoDB" id="9803125at2"/>
<dbReference type="PANTHER" id="PTHR11404">
    <property type="entry name" value="SUPEROXIDE DISMUTASE 2"/>
    <property type="match status" value="1"/>
</dbReference>
<feature type="domain" description="Manganese/iron superoxide dismutase C-terminal" evidence="6">
    <location>
        <begin position="90"/>
        <end position="189"/>
    </location>
</feature>